<name>A0ABV9NVR4_9BACI</name>
<keyword evidence="1" id="KW-0472">Membrane</keyword>
<dbReference type="InterPro" id="IPR018710">
    <property type="entry name" value="DUF2232"/>
</dbReference>
<evidence type="ECO:0000256" key="1">
    <source>
        <dbReference type="SAM" id="Phobius"/>
    </source>
</evidence>
<dbReference type="PANTHER" id="PTHR41324:SF1">
    <property type="entry name" value="DUF2232 DOMAIN-CONTAINING PROTEIN"/>
    <property type="match status" value="1"/>
</dbReference>
<sequence>MMDQHIIKDGAVAALAFTALVFASLLIPFLLLVLIFFLPIPLVLFTYKYGWKAGSVSALAAFTILLLLIGPLAPPVLLLFMISGIVIGELYRRGEPAFGVYAGAALSIIGGIVLTYAGVMALTDADPVGQFQTVMEESLDSTGGVLGLDPAEEEEAVDLMMAFIDGLSVIVPAIMVITGGIVALITQLTSAWMLRKRSADIPGFPPLREWSLPKSFIWYYLIVLILSFINRSEGGEGTLNLLSENLMAVMGLLMVVQGIAFLFFFFHLKRLSIVLPVLITLSMVVFPFMLPIIRILGIIDLGFDLRTRLQSQR</sequence>
<dbReference type="Proteomes" id="UP001595896">
    <property type="component" value="Unassembled WGS sequence"/>
</dbReference>
<proteinExistence type="predicted"/>
<feature type="transmembrane region" description="Helical" evidence="1">
    <location>
        <begin position="273"/>
        <end position="299"/>
    </location>
</feature>
<dbReference type="Pfam" id="PF09991">
    <property type="entry name" value="DUF2232"/>
    <property type="match status" value="1"/>
</dbReference>
<feature type="transmembrane region" description="Helical" evidence="1">
    <location>
        <begin position="98"/>
        <end position="119"/>
    </location>
</feature>
<dbReference type="RefSeq" id="WP_377908892.1">
    <property type="nucleotide sequence ID" value="NZ_JBHSGK010000005.1"/>
</dbReference>
<evidence type="ECO:0000313" key="3">
    <source>
        <dbReference type="Proteomes" id="UP001595896"/>
    </source>
</evidence>
<accession>A0ABV9NVR4</accession>
<feature type="transmembrane region" description="Helical" evidence="1">
    <location>
        <begin position="12"/>
        <end position="38"/>
    </location>
</feature>
<keyword evidence="3" id="KW-1185">Reference proteome</keyword>
<feature type="transmembrane region" description="Helical" evidence="1">
    <location>
        <begin position="246"/>
        <end position="266"/>
    </location>
</feature>
<feature type="transmembrane region" description="Helical" evidence="1">
    <location>
        <begin position="169"/>
        <end position="194"/>
    </location>
</feature>
<feature type="transmembrane region" description="Helical" evidence="1">
    <location>
        <begin position="58"/>
        <end position="86"/>
    </location>
</feature>
<gene>
    <name evidence="2" type="ORF">ACFO4L_06505</name>
</gene>
<reference evidence="3" key="1">
    <citation type="journal article" date="2019" name="Int. J. Syst. Evol. Microbiol.">
        <title>The Global Catalogue of Microorganisms (GCM) 10K type strain sequencing project: providing services to taxonomists for standard genome sequencing and annotation.</title>
        <authorList>
            <consortium name="The Broad Institute Genomics Platform"/>
            <consortium name="The Broad Institute Genome Sequencing Center for Infectious Disease"/>
            <person name="Wu L."/>
            <person name="Ma J."/>
        </authorList>
    </citation>
    <scope>NUCLEOTIDE SEQUENCE [LARGE SCALE GENOMIC DNA]</scope>
    <source>
        <strain evidence="3">JCM 12165</strain>
    </source>
</reference>
<feature type="transmembrane region" description="Helical" evidence="1">
    <location>
        <begin position="215"/>
        <end position="231"/>
    </location>
</feature>
<evidence type="ECO:0000313" key="2">
    <source>
        <dbReference type="EMBL" id="MFC4736237.1"/>
    </source>
</evidence>
<keyword evidence="1" id="KW-1133">Transmembrane helix</keyword>
<dbReference type="PANTHER" id="PTHR41324">
    <property type="entry name" value="MEMBRANE PROTEIN-RELATED"/>
    <property type="match status" value="1"/>
</dbReference>
<dbReference type="EMBL" id="JBHSGK010000005">
    <property type="protein sequence ID" value="MFC4736237.1"/>
    <property type="molecule type" value="Genomic_DNA"/>
</dbReference>
<organism evidence="2 3">
    <name type="scientific">Bacillus daqingensis</name>
    <dbReference type="NCBI Taxonomy" id="872396"/>
    <lineage>
        <taxon>Bacteria</taxon>
        <taxon>Bacillati</taxon>
        <taxon>Bacillota</taxon>
        <taxon>Bacilli</taxon>
        <taxon>Bacillales</taxon>
        <taxon>Bacillaceae</taxon>
        <taxon>Bacillus</taxon>
    </lineage>
</organism>
<protein>
    <submittedName>
        <fullName evidence="2">YybS family protein</fullName>
    </submittedName>
</protein>
<comment type="caution">
    <text evidence="2">The sequence shown here is derived from an EMBL/GenBank/DDBJ whole genome shotgun (WGS) entry which is preliminary data.</text>
</comment>
<keyword evidence="1" id="KW-0812">Transmembrane</keyword>